<gene>
    <name evidence="2" type="ORF">M9458_024995</name>
</gene>
<reference evidence="2 3" key="1">
    <citation type="submission" date="2024-05" db="EMBL/GenBank/DDBJ databases">
        <title>Genome sequencing and assembly of Indian major carp, Cirrhinus mrigala (Hamilton, 1822).</title>
        <authorList>
            <person name="Mohindra V."/>
            <person name="Chowdhury L.M."/>
            <person name="Lal K."/>
            <person name="Jena J.K."/>
        </authorList>
    </citation>
    <scope>NUCLEOTIDE SEQUENCE [LARGE SCALE GENOMIC DNA]</scope>
    <source>
        <strain evidence="2">CM1030</strain>
        <tissue evidence="2">Blood</tissue>
    </source>
</reference>
<name>A0ABD0Q1N1_CIRMR</name>
<organism evidence="2 3">
    <name type="scientific">Cirrhinus mrigala</name>
    <name type="common">Mrigala</name>
    <dbReference type="NCBI Taxonomy" id="683832"/>
    <lineage>
        <taxon>Eukaryota</taxon>
        <taxon>Metazoa</taxon>
        <taxon>Chordata</taxon>
        <taxon>Craniata</taxon>
        <taxon>Vertebrata</taxon>
        <taxon>Euteleostomi</taxon>
        <taxon>Actinopterygii</taxon>
        <taxon>Neopterygii</taxon>
        <taxon>Teleostei</taxon>
        <taxon>Ostariophysi</taxon>
        <taxon>Cypriniformes</taxon>
        <taxon>Cyprinidae</taxon>
        <taxon>Labeoninae</taxon>
        <taxon>Labeonini</taxon>
        <taxon>Cirrhinus</taxon>
    </lineage>
</organism>
<feature type="region of interest" description="Disordered" evidence="1">
    <location>
        <begin position="8"/>
        <end position="51"/>
    </location>
</feature>
<feature type="non-terminal residue" evidence="2">
    <location>
        <position position="1"/>
    </location>
</feature>
<sequence>IVLHFLLVPGEDGGSRQLRGARGEQRPRARDSPRAAFSHHALLGPGSLCPQ</sequence>
<dbReference type="EMBL" id="JAMKFB020000012">
    <property type="protein sequence ID" value="KAL0179553.1"/>
    <property type="molecule type" value="Genomic_DNA"/>
</dbReference>
<dbReference type="AlphaFoldDB" id="A0ABD0Q1N1"/>
<feature type="compositionally biased region" description="Basic and acidic residues" evidence="1">
    <location>
        <begin position="21"/>
        <end position="33"/>
    </location>
</feature>
<evidence type="ECO:0000313" key="2">
    <source>
        <dbReference type="EMBL" id="KAL0179553.1"/>
    </source>
</evidence>
<comment type="caution">
    <text evidence="2">The sequence shown here is derived from an EMBL/GenBank/DDBJ whole genome shotgun (WGS) entry which is preliminary data.</text>
</comment>
<keyword evidence="3" id="KW-1185">Reference proteome</keyword>
<evidence type="ECO:0000313" key="3">
    <source>
        <dbReference type="Proteomes" id="UP001529510"/>
    </source>
</evidence>
<protein>
    <submittedName>
        <fullName evidence="2">Uncharacterized protein</fullName>
    </submittedName>
</protein>
<evidence type="ECO:0000256" key="1">
    <source>
        <dbReference type="SAM" id="MobiDB-lite"/>
    </source>
</evidence>
<accession>A0ABD0Q1N1</accession>
<feature type="non-terminal residue" evidence="2">
    <location>
        <position position="51"/>
    </location>
</feature>
<proteinExistence type="predicted"/>
<dbReference type="Proteomes" id="UP001529510">
    <property type="component" value="Unassembled WGS sequence"/>
</dbReference>